<dbReference type="InterPro" id="IPR001138">
    <property type="entry name" value="Zn2Cys6_DnaBD"/>
</dbReference>
<accession>A0A9P7YKL4</accession>
<keyword evidence="1" id="KW-0539">Nucleus</keyword>
<evidence type="ECO:0000313" key="4">
    <source>
        <dbReference type="Proteomes" id="UP000824998"/>
    </source>
</evidence>
<evidence type="ECO:0008006" key="5">
    <source>
        <dbReference type="Google" id="ProtNLM"/>
    </source>
</evidence>
<evidence type="ECO:0000256" key="2">
    <source>
        <dbReference type="SAM" id="MobiDB-lite"/>
    </source>
</evidence>
<keyword evidence="4" id="KW-1185">Reference proteome</keyword>
<organism evidence="3 4">
    <name type="scientific">Amylocarpus encephaloides</name>
    <dbReference type="NCBI Taxonomy" id="45428"/>
    <lineage>
        <taxon>Eukaryota</taxon>
        <taxon>Fungi</taxon>
        <taxon>Dikarya</taxon>
        <taxon>Ascomycota</taxon>
        <taxon>Pezizomycotina</taxon>
        <taxon>Leotiomycetes</taxon>
        <taxon>Helotiales</taxon>
        <taxon>Helotiales incertae sedis</taxon>
        <taxon>Amylocarpus</taxon>
    </lineage>
</organism>
<gene>
    <name evidence="3" type="ORF">BJ875DRAFT_483339</name>
</gene>
<protein>
    <recommendedName>
        <fullName evidence="5">Zn(2)-C6 fungal-type domain-containing protein</fullName>
    </recommendedName>
</protein>
<comment type="caution">
    <text evidence="3">The sequence shown here is derived from an EMBL/GenBank/DDBJ whole genome shotgun (WGS) entry which is preliminary data.</text>
</comment>
<dbReference type="InterPro" id="IPR036864">
    <property type="entry name" value="Zn2-C6_fun-type_DNA-bd_sf"/>
</dbReference>
<evidence type="ECO:0000256" key="1">
    <source>
        <dbReference type="ARBA" id="ARBA00023242"/>
    </source>
</evidence>
<reference evidence="3" key="1">
    <citation type="journal article" date="2021" name="IMA Fungus">
        <title>Genomic characterization of three marine fungi, including Emericellopsis atlantica sp. nov. with signatures of a generalist lifestyle and marine biomass degradation.</title>
        <authorList>
            <person name="Hagestad O.C."/>
            <person name="Hou L."/>
            <person name="Andersen J.H."/>
            <person name="Hansen E.H."/>
            <person name="Altermark B."/>
            <person name="Li C."/>
            <person name="Kuhnert E."/>
            <person name="Cox R.J."/>
            <person name="Crous P.W."/>
            <person name="Spatafora J.W."/>
            <person name="Lail K."/>
            <person name="Amirebrahimi M."/>
            <person name="Lipzen A."/>
            <person name="Pangilinan J."/>
            <person name="Andreopoulos W."/>
            <person name="Hayes R.D."/>
            <person name="Ng V."/>
            <person name="Grigoriev I.V."/>
            <person name="Jackson S.A."/>
            <person name="Sutton T.D.S."/>
            <person name="Dobson A.D.W."/>
            <person name="Rama T."/>
        </authorList>
    </citation>
    <scope>NUCLEOTIDE SEQUENCE</scope>
    <source>
        <strain evidence="3">TRa018bII</strain>
    </source>
</reference>
<dbReference type="SUPFAM" id="SSF57701">
    <property type="entry name" value="Zn2/Cys6 DNA-binding domain"/>
    <property type="match status" value="1"/>
</dbReference>
<dbReference type="GO" id="GO:0000981">
    <property type="term" value="F:DNA-binding transcription factor activity, RNA polymerase II-specific"/>
    <property type="evidence" value="ECO:0007669"/>
    <property type="project" value="InterPro"/>
</dbReference>
<feature type="compositionally biased region" description="Polar residues" evidence="2">
    <location>
        <begin position="302"/>
        <end position="315"/>
    </location>
</feature>
<proteinExistence type="predicted"/>
<feature type="compositionally biased region" description="Low complexity" evidence="2">
    <location>
        <begin position="316"/>
        <end position="334"/>
    </location>
</feature>
<dbReference type="Proteomes" id="UP000824998">
    <property type="component" value="Unassembled WGS sequence"/>
</dbReference>
<sequence>MAHHQKSFESPTGPSPKKPYKIRVSRACTRCRKDKQPCVQDGENYIHGVTPCGRCKHLDFGCIITASKRRGPGPKQPQTLQIFDDKGVLVVKAHCPNGLTITELRPDYEAKVMHLERNNTTAPVASAASASASSGLNPYILSQFQAPPSTSAAGVRLNPFLDPYTGCVPNPALTSQAGFATITKRKLGEEVMTSLAETPQQMSPVSQSVGGPSHHNLLPRHFPLDEELHNIKRTRTEDGTSSIRTDSYLSTASQNSSTILDASSSLLNVDPRLFTHYEELYNTGIATTSSSSSGLPPLHPYSTLSNGRNLNPSAQSFVPAPAALPPASASGDSANFVQPVTQFAPAQTPGSAGPTLQHYPETHNFPFSAVPFALREGEPTMTSNGSEQHSASTSSNTPPLHFANFQPRQNSLAPVNSPILSYAPRSNDSYLSKVIHDSTDVEHAP</sequence>
<dbReference type="GO" id="GO:0008270">
    <property type="term" value="F:zinc ion binding"/>
    <property type="evidence" value="ECO:0007669"/>
    <property type="project" value="InterPro"/>
</dbReference>
<feature type="region of interest" description="Disordered" evidence="2">
    <location>
        <begin position="1"/>
        <end position="20"/>
    </location>
</feature>
<feature type="compositionally biased region" description="Polar residues" evidence="2">
    <location>
        <begin position="380"/>
        <end position="398"/>
    </location>
</feature>
<dbReference type="OrthoDB" id="2579025at2759"/>
<dbReference type="CDD" id="cd00067">
    <property type="entry name" value="GAL4"/>
    <property type="match status" value="1"/>
</dbReference>
<evidence type="ECO:0000313" key="3">
    <source>
        <dbReference type="EMBL" id="KAG9235326.1"/>
    </source>
</evidence>
<dbReference type="Gene3D" id="4.10.240.10">
    <property type="entry name" value="Zn(2)-C6 fungal-type DNA-binding domain"/>
    <property type="match status" value="1"/>
</dbReference>
<dbReference type="AlphaFoldDB" id="A0A9P7YKL4"/>
<dbReference type="EMBL" id="MU251435">
    <property type="protein sequence ID" value="KAG9235326.1"/>
    <property type="molecule type" value="Genomic_DNA"/>
</dbReference>
<name>A0A9P7YKL4_9HELO</name>
<feature type="region of interest" description="Disordered" evidence="2">
    <location>
        <begin position="377"/>
        <end position="405"/>
    </location>
</feature>
<feature type="region of interest" description="Disordered" evidence="2">
    <location>
        <begin position="287"/>
        <end position="334"/>
    </location>
</feature>